<name>A0A1F8H4R6_9BACT</name>
<evidence type="ECO:0000256" key="5">
    <source>
        <dbReference type="PROSITE-ProRule" id="PRU00277"/>
    </source>
</evidence>
<dbReference type="Proteomes" id="UP000177609">
    <property type="component" value="Unassembled WGS sequence"/>
</dbReference>
<keyword evidence="3 5" id="KW-0697">Rotamase</keyword>
<evidence type="ECO:0000256" key="4">
    <source>
        <dbReference type="ARBA" id="ARBA00023235"/>
    </source>
</evidence>
<organism evidence="8 9">
    <name type="scientific">Candidatus Yanofskybacteria bacterium RIFCSPLOWO2_02_FULL_45_18</name>
    <dbReference type="NCBI Taxonomy" id="1802707"/>
    <lineage>
        <taxon>Bacteria</taxon>
        <taxon>Candidatus Yanofskyibacteriota</taxon>
    </lineage>
</organism>
<dbReference type="PROSITE" id="PS50059">
    <property type="entry name" value="FKBP_PPIASE"/>
    <property type="match status" value="1"/>
</dbReference>
<dbReference type="STRING" id="1802707.A3J01_00715"/>
<evidence type="ECO:0000256" key="1">
    <source>
        <dbReference type="ARBA" id="ARBA00000971"/>
    </source>
</evidence>
<dbReference type="GO" id="GO:0003755">
    <property type="term" value="F:peptidyl-prolyl cis-trans isomerase activity"/>
    <property type="evidence" value="ECO:0007669"/>
    <property type="project" value="UniProtKB-UniRule"/>
</dbReference>
<proteinExistence type="inferred from homology"/>
<evidence type="ECO:0000313" key="9">
    <source>
        <dbReference type="Proteomes" id="UP000177609"/>
    </source>
</evidence>
<gene>
    <name evidence="8" type="ORF">A3J01_00715</name>
</gene>
<comment type="catalytic activity">
    <reaction evidence="1 5 6">
        <text>[protein]-peptidylproline (omega=180) = [protein]-peptidylproline (omega=0)</text>
        <dbReference type="Rhea" id="RHEA:16237"/>
        <dbReference type="Rhea" id="RHEA-COMP:10747"/>
        <dbReference type="Rhea" id="RHEA-COMP:10748"/>
        <dbReference type="ChEBI" id="CHEBI:83833"/>
        <dbReference type="ChEBI" id="CHEBI:83834"/>
        <dbReference type="EC" id="5.2.1.8"/>
    </reaction>
</comment>
<sequence>MVGIFFVVTILFLLRNTFKGNELPPTPSVSVTATPQPSESVKNNKTIKLDNGLDITDLTDGYGQEARAGNVVKVNYAGTLTDGAKFDSSYDRGEPLSFILGAGQVIQGWDIGLLGMKVGGKRRLVIPPELGYGSRDHGPIPANATLIFEVELLAVQEVKK</sequence>
<dbReference type="PANTHER" id="PTHR43811:SF19">
    <property type="entry name" value="39 KDA FK506-BINDING NUCLEAR PROTEIN"/>
    <property type="match status" value="1"/>
</dbReference>
<feature type="domain" description="PPIase FKBP-type" evidence="7">
    <location>
        <begin position="69"/>
        <end position="156"/>
    </location>
</feature>
<evidence type="ECO:0000256" key="3">
    <source>
        <dbReference type="ARBA" id="ARBA00023110"/>
    </source>
</evidence>
<dbReference type="SUPFAM" id="SSF54534">
    <property type="entry name" value="FKBP-like"/>
    <property type="match status" value="1"/>
</dbReference>
<dbReference type="PANTHER" id="PTHR43811">
    <property type="entry name" value="FKBP-TYPE PEPTIDYL-PROLYL CIS-TRANS ISOMERASE FKPA"/>
    <property type="match status" value="1"/>
</dbReference>
<dbReference type="EMBL" id="MGKV01000018">
    <property type="protein sequence ID" value="OGN31839.1"/>
    <property type="molecule type" value="Genomic_DNA"/>
</dbReference>
<accession>A0A1F8H4R6</accession>
<dbReference type="Pfam" id="PF00254">
    <property type="entry name" value="FKBP_C"/>
    <property type="match status" value="1"/>
</dbReference>
<dbReference type="Gene3D" id="3.10.50.40">
    <property type="match status" value="1"/>
</dbReference>
<reference evidence="8 9" key="1">
    <citation type="journal article" date="2016" name="Nat. Commun.">
        <title>Thousands of microbial genomes shed light on interconnected biogeochemical processes in an aquifer system.</title>
        <authorList>
            <person name="Anantharaman K."/>
            <person name="Brown C.T."/>
            <person name="Hug L.A."/>
            <person name="Sharon I."/>
            <person name="Castelle C.J."/>
            <person name="Probst A.J."/>
            <person name="Thomas B.C."/>
            <person name="Singh A."/>
            <person name="Wilkins M.J."/>
            <person name="Karaoz U."/>
            <person name="Brodie E.L."/>
            <person name="Williams K.H."/>
            <person name="Hubbard S.S."/>
            <person name="Banfield J.F."/>
        </authorList>
    </citation>
    <scope>NUCLEOTIDE SEQUENCE [LARGE SCALE GENOMIC DNA]</scope>
</reference>
<dbReference type="InterPro" id="IPR046357">
    <property type="entry name" value="PPIase_dom_sf"/>
</dbReference>
<evidence type="ECO:0000313" key="8">
    <source>
        <dbReference type="EMBL" id="OGN31839.1"/>
    </source>
</evidence>
<evidence type="ECO:0000259" key="7">
    <source>
        <dbReference type="PROSITE" id="PS50059"/>
    </source>
</evidence>
<dbReference type="InterPro" id="IPR001179">
    <property type="entry name" value="PPIase_FKBP_dom"/>
</dbReference>
<protein>
    <recommendedName>
        <fullName evidence="6">Peptidyl-prolyl cis-trans isomerase</fullName>
        <ecNumber evidence="6">5.2.1.8</ecNumber>
    </recommendedName>
</protein>
<dbReference type="EC" id="5.2.1.8" evidence="6"/>
<dbReference type="AlphaFoldDB" id="A0A1F8H4R6"/>
<comment type="similarity">
    <text evidence="2 6">Belongs to the FKBP-type PPIase family.</text>
</comment>
<evidence type="ECO:0000256" key="6">
    <source>
        <dbReference type="RuleBase" id="RU003915"/>
    </source>
</evidence>
<dbReference type="FunFam" id="3.10.50.40:FF:000006">
    <property type="entry name" value="Peptidyl-prolyl cis-trans isomerase"/>
    <property type="match status" value="1"/>
</dbReference>
<keyword evidence="4 5" id="KW-0413">Isomerase</keyword>
<comment type="caution">
    <text evidence="8">The sequence shown here is derived from an EMBL/GenBank/DDBJ whole genome shotgun (WGS) entry which is preliminary data.</text>
</comment>
<evidence type="ECO:0000256" key="2">
    <source>
        <dbReference type="ARBA" id="ARBA00006577"/>
    </source>
</evidence>